<gene>
    <name evidence="8" type="ORF">PDIGIT_LOCUS1760</name>
</gene>
<evidence type="ECO:0000256" key="4">
    <source>
        <dbReference type="PROSITE-ProRule" id="PRU00322"/>
    </source>
</evidence>
<organism evidence="8 9">
    <name type="scientific">Periconia digitata</name>
    <dbReference type="NCBI Taxonomy" id="1303443"/>
    <lineage>
        <taxon>Eukaryota</taxon>
        <taxon>Fungi</taxon>
        <taxon>Dikarya</taxon>
        <taxon>Ascomycota</taxon>
        <taxon>Pezizomycotina</taxon>
        <taxon>Dothideomycetes</taxon>
        <taxon>Pleosporomycetidae</taxon>
        <taxon>Pleosporales</taxon>
        <taxon>Massarineae</taxon>
        <taxon>Periconiaceae</taxon>
        <taxon>Periconia</taxon>
    </lineage>
</organism>
<dbReference type="AlphaFoldDB" id="A0A9W4U4M3"/>
<dbReference type="GO" id="GO:0008237">
    <property type="term" value="F:metallopeptidase activity"/>
    <property type="evidence" value="ECO:0007669"/>
    <property type="project" value="TreeGrafter"/>
</dbReference>
<evidence type="ECO:0000256" key="1">
    <source>
        <dbReference type="ARBA" id="ARBA00022723"/>
    </source>
</evidence>
<evidence type="ECO:0000259" key="6">
    <source>
        <dbReference type="PROSITE" id="PS50199"/>
    </source>
</evidence>
<feature type="compositionally biased region" description="Pro residues" evidence="5">
    <location>
        <begin position="360"/>
        <end position="371"/>
    </location>
</feature>
<evidence type="ECO:0000256" key="5">
    <source>
        <dbReference type="SAM" id="MobiDB-lite"/>
    </source>
</evidence>
<dbReference type="PROSITE" id="PS50199">
    <property type="entry name" value="ZF_RANBP2_2"/>
    <property type="match status" value="1"/>
</dbReference>
<dbReference type="Proteomes" id="UP001152607">
    <property type="component" value="Unassembled WGS sequence"/>
</dbReference>
<dbReference type="PROSITE" id="PS51397">
    <property type="entry name" value="WLM"/>
    <property type="match status" value="1"/>
</dbReference>
<proteinExistence type="predicted"/>
<feature type="compositionally biased region" description="Low complexity" evidence="5">
    <location>
        <begin position="341"/>
        <end position="359"/>
    </location>
</feature>
<dbReference type="InterPro" id="IPR013536">
    <property type="entry name" value="WLM_dom"/>
</dbReference>
<evidence type="ECO:0000313" key="9">
    <source>
        <dbReference type="Proteomes" id="UP001152607"/>
    </source>
</evidence>
<feature type="compositionally biased region" description="Polar residues" evidence="5">
    <location>
        <begin position="313"/>
        <end position="323"/>
    </location>
</feature>
<feature type="domain" description="WLM" evidence="7">
    <location>
        <begin position="1"/>
        <end position="197"/>
    </location>
</feature>
<dbReference type="GO" id="GO:0008270">
    <property type="term" value="F:zinc ion binding"/>
    <property type="evidence" value="ECO:0007669"/>
    <property type="project" value="UniProtKB-KW"/>
</dbReference>
<dbReference type="PANTHER" id="PTHR46622:SF1">
    <property type="entry name" value="DNA-DEPENDENT METALLOPROTEASE WSS1"/>
    <property type="match status" value="1"/>
</dbReference>
<comment type="caution">
    <text evidence="8">The sequence shown here is derived from an EMBL/GenBank/DDBJ whole genome shotgun (WGS) entry which is preliminary data.</text>
</comment>
<evidence type="ECO:0000256" key="2">
    <source>
        <dbReference type="ARBA" id="ARBA00022771"/>
    </source>
</evidence>
<name>A0A9W4U4M3_9PLEO</name>
<dbReference type="EMBL" id="CAOQHR010000001">
    <property type="protein sequence ID" value="CAI6271956.1"/>
    <property type="molecule type" value="Genomic_DNA"/>
</dbReference>
<dbReference type="Gene3D" id="2.30.30.380">
    <property type="entry name" value="Zn-finger domain of Sec23/24"/>
    <property type="match status" value="1"/>
</dbReference>
<evidence type="ECO:0000313" key="8">
    <source>
        <dbReference type="EMBL" id="CAI6271956.1"/>
    </source>
</evidence>
<reference evidence="8" key="1">
    <citation type="submission" date="2023-01" db="EMBL/GenBank/DDBJ databases">
        <authorList>
            <person name="Van Ghelder C."/>
            <person name="Rancurel C."/>
        </authorList>
    </citation>
    <scope>NUCLEOTIDE SEQUENCE</scope>
    <source>
        <strain evidence="8">CNCM I-4278</strain>
    </source>
</reference>
<evidence type="ECO:0008006" key="10">
    <source>
        <dbReference type="Google" id="ProtNLM"/>
    </source>
</evidence>
<dbReference type="GO" id="GO:0005634">
    <property type="term" value="C:nucleus"/>
    <property type="evidence" value="ECO:0007669"/>
    <property type="project" value="TreeGrafter"/>
</dbReference>
<dbReference type="InterPro" id="IPR001876">
    <property type="entry name" value="Znf_RanBP2"/>
</dbReference>
<protein>
    <recommendedName>
        <fullName evidence="10">WLM-domain-containing protein</fullName>
    </recommendedName>
</protein>
<feature type="compositionally biased region" description="Low complexity" evidence="5">
    <location>
        <begin position="290"/>
        <end position="312"/>
    </location>
</feature>
<evidence type="ECO:0000259" key="7">
    <source>
        <dbReference type="PROSITE" id="PS51397"/>
    </source>
</evidence>
<sequence>MREIDAHFDAYEHLKHLPKDGDALHMLRKVASMVKPMMRKRGWKVATLAEFLPDEPQLLGLNINRTERILIRLRYHHDSRQFLSIEQVTDTLLHELSHIVWGPHDVNFHNLWNELREEHQSLIARGYSGEGFLSQGQKLGGKRVPLEEMRRNARVSAERRRASTNVNVGGRRLGGPPLSSGVDMRRVIADAHSRKTSITEGCASGSREVDRLRDQQARGGFRTKAEEHDANDQAIAQALQDLMEEEELHKLSELCAPKGGGGLAWDPVNGLQFDNDPPRPRDPAARSVISRPKLSSQSPPPLSSQSRPSSRLVTRNSGSSSHSRPIPNQPSRHTSDDEHFSSSPPAESPVSPEPSRIPSSRPPSVAPPAPAIPTDPNEWACPQCTLHNPLNFLSCGACGLEQPPQPIPQGRRFDGSDHAPKLPKPPPAAELRGPSATPFEPAKGRIGWNCLNCGTFMENQWWTCTLCGEMKIES</sequence>
<keyword evidence="3" id="KW-0862">Zinc</keyword>
<dbReference type="GO" id="GO:0006281">
    <property type="term" value="P:DNA repair"/>
    <property type="evidence" value="ECO:0007669"/>
    <property type="project" value="TreeGrafter"/>
</dbReference>
<feature type="region of interest" description="Disordered" evidence="5">
    <location>
        <begin position="406"/>
        <end position="438"/>
    </location>
</feature>
<dbReference type="OrthoDB" id="261960at2759"/>
<keyword evidence="2 4" id="KW-0863">Zinc-finger</keyword>
<feature type="domain" description="RanBP2-type" evidence="6">
    <location>
        <begin position="375"/>
        <end position="404"/>
    </location>
</feature>
<feature type="region of interest" description="Disordered" evidence="5">
    <location>
        <begin position="266"/>
        <end position="371"/>
    </location>
</feature>
<keyword evidence="9" id="KW-1185">Reference proteome</keyword>
<feature type="compositionally biased region" description="Basic and acidic residues" evidence="5">
    <location>
        <begin position="411"/>
        <end position="420"/>
    </location>
</feature>
<dbReference type="InterPro" id="IPR053000">
    <property type="entry name" value="WSS1-like_metalloprotease"/>
</dbReference>
<accession>A0A9W4U4M3</accession>
<dbReference type="Pfam" id="PF08325">
    <property type="entry name" value="WLM"/>
    <property type="match status" value="1"/>
</dbReference>
<dbReference type="PANTHER" id="PTHR46622">
    <property type="entry name" value="DNA-DEPENDENT METALLOPROTEASE WSS1"/>
    <property type="match status" value="1"/>
</dbReference>
<keyword evidence="1" id="KW-0479">Metal-binding</keyword>
<evidence type="ECO:0000256" key="3">
    <source>
        <dbReference type="ARBA" id="ARBA00022833"/>
    </source>
</evidence>
<dbReference type="PROSITE" id="PS01358">
    <property type="entry name" value="ZF_RANBP2_1"/>
    <property type="match status" value="1"/>
</dbReference>